<dbReference type="Proteomes" id="UP000576209">
    <property type="component" value="Unassembled WGS sequence"/>
</dbReference>
<sequence length="207" mass="22475">MLTTPLLAHGITHLTDARYFAAWHPDYLCFPLGEGGLSLDYFLAIREWVEGPVCVAELGGDAGTVHTAEELHTSGITHVMLDYGTDPTSFREAGIQVLTRMPVAGYQSALDIADQLNEVSGPILLDFTAGGITWSDLTDGHPFSPGMLKEMTGDRQIFLRIDLTPDEAHAATETVYGLALSGSSEEKVGYKSFDDLDDLLEALEEEI</sequence>
<dbReference type="EMBL" id="JACIFF010000010">
    <property type="protein sequence ID" value="MBB4080892.1"/>
    <property type="molecule type" value="Genomic_DNA"/>
</dbReference>
<dbReference type="InterPro" id="IPR013785">
    <property type="entry name" value="Aldolase_TIM"/>
</dbReference>
<proteinExistence type="predicted"/>
<dbReference type="SUPFAM" id="SSF51366">
    <property type="entry name" value="Ribulose-phoshate binding barrel"/>
    <property type="match status" value="1"/>
</dbReference>
<organism evidence="1 2">
    <name type="scientific">Neolewinella aquimaris</name>
    <dbReference type="NCBI Taxonomy" id="1835722"/>
    <lineage>
        <taxon>Bacteria</taxon>
        <taxon>Pseudomonadati</taxon>
        <taxon>Bacteroidota</taxon>
        <taxon>Saprospiria</taxon>
        <taxon>Saprospirales</taxon>
        <taxon>Lewinellaceae</taxon>
        <taxon>Neolewinella</taxon>
    </lineage>
</organism>
<evidence type="ECO:0000313" key="2">
    <source>
        <dbReference type="Proteomes" id="UP000576209"/>
    </source>
</evidence>
<keyword evidence="1" id="KW-0413">Isomerase</keyword>
<reference evidence="1 2" key="1">
    <citation type="submission" date="2020-08" db="EMBL/GenBank/DDBJ databases">
        <title>Genomic Encyclopedia of Type Strains, Phase IV (KMG-IV): sequencing the most valuable type-strain genomes for metagenomic binning, comparative biology and taxonomic classification.</title>
        <authorList>
            <person name="Goeker M."/>
        </authorList>
    </citation>
    <scope>NUCLEOTIDE SEQUENCE [LARGE SCALE GENOMIC DNA]</scope>
    <source>
        <strain evidence="1 2">DSM 105137</strain>
    </source>
</reference>
<accession>A0A840EB05</accession>
<dbReference type="AlphaFoldDB" id="A0A840EB05"/>
<keyword evidence="2" id="KW-1185">Reference proteome</keyword>
<dbReference type="EC" id="5.3.1.24" evidence="1"/>
<comment type="caution">
    <text evidence="1">The sequence shown here is derived from an EMBL/GenBank/DDBJ whole genome shotgun (WGS) entry which is preliminary data.</text>
</comment>
<gene>
    <name evidence="1" type="ORF">GGR28_003531</name>
</gene>
<dbReference type="InterPro" id="IPR011060">
    <property type="entry name" value="RibuloseP-bd_barrel"/>
</dbReference>
<protein>
    <submittedName>
        <fullName evidence="1">Phosphoribosylanthranilate isomerase</fullName>
        <ecNumber evidence="1">5.3.1.24</ecNumber>
    </submittedName>
</protein>
<dbReference type="RefSeq" id="WP_183497117.1">
    <property type="nucleotide sequence ID" value="NZ_JACIFF010000010.1"/>
</dbReference>
<dbReference type="Gene3D" id="3.20.20.70">
    <property type="entry name" value="Aldolase class I"/>
    <property type="match status" value="1"/>
</dbReference>
<name>A0A840EB05_9BACT</name>
<dbReference type="GO" id="GO:0004640">
    <property type="term" value="F:phosphoribosylanthranilate isomerase activity"/>
    <property type="evidence" value="ECO:0007669"/>
    <property type="project" value="UniProtKB-EC"/>
</dbReference>
<evidence type="ECO:0000313" key="1">
    <source>
        <dbReference type="EMBL" id="MBB4080892.1"/>
    </source>
</evidence>